<dbReference type="Proteomes" id="UP000237822">
    <property type="component" value="Unassembled WGS sequence"/>
</dbReference>
<keyword evidence="2" id="KW-1003">Cell membrane</keyword>
<comment type="caution">
    <text evidence="8">The sequence shown here is derived from an EMBL/GenBank/DDBJ whole genome shotgun (WGS) entry which is preliminary data.</text>
</comment>
<dbReference type="Pfam" id="PF02653">
    <property type="entry name" value="BPD_transp_2"/>
    <property type="match status" value="1"/>
</dbReference>
<evidence type="ECO:0000256" key="2">
    <source>
        <dbReference type="ARBA" id="ARBA00022475"/>
    </source>
</evidence>
<dbReference type="OrthoDB" id="9808136at2"/>
<dbReference type="GO" id="GO:0022857">
    <property type="term" value="F:transmembrane transporter activity"/>
    <property type="evidence" value="ECO:0007669"/>
    <property type="project" value="InterPro"/>
</dbReference>
<reference evidence="8 9" key="1">
    <citation type="submission" date="2018-03" db="EMBL/GenBank/DDBJ databases">
        <title>Genomic Encyclopedia of Archaeal and Bacterial Type Strains, Phase II (KMG-II): from individual species to whole genera.</title>
        <authorList>
            <person name="Goeker M."/>
        </authorList>
    </citation>
    <scope>NUCLEOTIDE SEQUENCE [LARGE SCALE GENOMIC DNA]</scope>
    <source>
        <strain evidence="8 9">ATCC BAA-1496</strain>
    </source>
</reference>
<evidence type="ECO:0000256" key="1">
    <source>
        <dbReference type="ARBA" id="ARBA00004651"/>
    </source>
</evidence>
<feature type="transmembrane region" description="Helical" evidence="7">
    <location>
        <begin position="258"/>
        <end position="279"/>
    </location>
</feature>
<dbReference type="EMBL" id="PVTI01000031">
    <property type="protein sequence ID" value="PRY52868.1"/>
    <property type="molecule type" value="Genomic_DNA"/>
</dbReference>
<dbReference type="PANTHER" id="PTHR32196:SF72">
    <property type="entry name" value="RIBOSE IMPORT PERMEASE PROTEIN RBSC"/>
    <property type="match status" value="1"/>
</dbReference>
<feature type="transmembrane region" description="Helical" evidence="7">
    <location>
        <begin position="312"/>
        <end position="332"/>
    </location>
</feature>
<gene>
    <name evidence="8" type="ORF">BCF74_1318</name>
</gene>
<evidence type="ECO:0000256" key="4">
    <source>
        <dbReference type="ARBA" id="ARBA00022989"/>
    </source>
</evidence>
<keyword evidence="9" id="KW-1185">Reference proteome</keyword>
<feature type="transmembrane region" description="Helical" evidence="7">
    <location>
        <begin position="56"/>
        <end position="79"/>
    </location>
</feature>
<keyword evidence="5 7" id="KW-0472">Membrane</keyword>
<feature type="region of interest" description="Disordered" evidence="6">
    <location>
        <begin position="1"/>
        <end position="37"/>
    </location>
</feature>
<dbReference type="InterPro" id="IPR001851">
    <property type="entry name" value="ABC_transp_permease"/>
</dbReference>
<sequence length="363" mass="36771">MTTQHTPDAATDPASNPPSDAATAPGTNSTAARPASATAEGRSLVGEEMRARLQQLLAFASLVVIGAFFAIASPIFLTFGNITNVLFSTVVIGLLALGTTFVIITGGIDLSIGTGMALCAVMSGTFITTWGIPWPLGVVLAVLFGGLIGFVNGVNVAGLGLPPFIATLAMMLVAQGLALVISKSAPIYFSDSPGYTQLSTGNLIPGLDVPNAVLVLALATIVAAVLLGRTVLGRYTFAIGSNEEATALSGINVGRWKIVIYTLAGLFTGLAGVMISARLGSAQPATGMGYELQAIAAVVIGGTSLAGGKGSIVGTIIGALIISVINNGLQLMSIPQEWQNVILGAVIIVAVYADMARKKATAT</sequence>
<feature type="transmembrane region" description="Helical" evidence="7">
    <location>
        <begin position="209"/>
        <end position="227"/>
    </location>
</feature>
<accession>A0A2T0U4V1</accession>
<feature type="transmembrane region" description="Helical" evidence="7">
    <location>
        <begin position="85"/>
        <end position="105"/>
    </location>
</feature>
<dbReference type="PANTHER" id="PTHR32196">
    <property type="entry name" value="ABC TRANSPORTER PERMEASE PROTEIN YPHD-RELATED-RELATED"/>
    <property type="match status" value="1"/>
</dbReference>
<comment type="subcellular location">
    <subcellularLocation>
        <location evidence="1">Cell membrane</location>
        <topology evidence="1">Multi-pass membrane protein</topology>
    </subcellularLocation>
</comment>
<keyword evidence="3 7" id="KW-0812">Transmembrane</keyword>
<evidence type="ECO:0000256" key="7">
    <source>
        <dbReference type="SAM" id="Phobius"/>
    </source>
</evidence>
<evidence type="ECO:0000313" key="9">
    <source>
        <dbReference type="Proteomes" id="UP000237822"/>
    </source>
</evidence>
<proteinExistence type="predicted"/>
<organism evidence="8 9">
    <name type="scientific">Knoellia remsis</name>
    <dbReference type="NCBI Taxonomy" id="407159"/>
    <lineage>
        <taxon>Bacteria</taxon>
        <taxon>Bacillati</taxon>
        <taxon>Actinomycetota</taxon>
        <taxon>Actinomycetes</taxon>
        <taxon>Micrococcales</taxon>
        <taxon>Intrasporangiaceae</taxon>
        <taxon>Knoellia</taxon>
    </lineage>
</organism>
<dbReference type="GO" id="GO:0005886">
    <property type="term" value="C:plasma membrane"/>
    <property type="evidence" value="ECO:0007669"/>
    <property type="project" value="UniProtKB-SubCell"/>
</dbReference>
<feature type="transmembrane region" description="Helical" evidence="7">
    <location>
        <begin position="168"/>
        <end position="189"/>
    </location>
</feature>
<feature type="transmembrane region" description="Helical" evidence="7">
    <location>
        <begin position="138"/>
        <end position="161"/>
    </location>
</feature>
<dbReference type="CDD" id="cd06579">
    <property type="entry name" value="TM_PBP1_transp_AraH_like"/>
    <property type="match status" value="1"/>
</dbReference>
<protein>
    <submittedName>
        <fullName evidence="8">Monosaccharide ABC transporter membrane protein (CUT2 family)</fullName>
    </submittedName>
</protein>
<dbReference type="AlphaFoldDB" id="A0A2T0U4V1"/>
<evidence type="ECO:0000313" key="8">
    <source>
        <dbReference type="EMBL" id="PRY52868.1"/>
    </source>
</evidence>
<feature type="transmembrane region" description="Helical" evidence="7">
    <location>
        <begin position="285"/>
        <end position="305"/>
    </location>
</feature>
<keyword evidence="4 7" id="KW-1133">Transmembrane helix</keyword>
<feature type="transmembrane region" description="Helical" evidence="7">
    <location>
        <begin position="338"/>
        <end position="355"/>
    </location>
</feature>
<evidence type="ECO:0000256" key="3">
    <source>
        <dbReference type="ARBA" id="ARBA00022692"/>
    </source>
</evidence>
<evidence type="ECO:0000256" key="5">
    <source>
        <dbReference type="ARBA" id="ARBA00023136"/>
    </source>
</evidence>
<evidence type="ECO:0000256" key="6">
    <source>
        <dbReference type="SAM" id="MobiDB-lite"/>
    </source>
</evidence>
<name>A0A2T0U4V1_9MICO</name>
<dbReference type="RefSeq" id="WP_106298760.1">
    <property type="nucleotide sequence ID" value="NZ_PVTI01000031.1"/>
</dbReference>